<sequence length="171" mass="19237">MAFSSPQNNHNAFNLNVEPSAEPEVWRPYFLSPNVLVTVIDSAMLSGTTATVVVVGFLTSEDGKVLAGRTDPQTINDSMALTIQCVAFVSNMGRRLHVRNHEVRALRSQVTILQRLLKNNKKKLLELKQENKGLENLMDSYANNLVTRSIEQDKSTTELQKQYEKLLVEVH</sequence>
<name>A0A2N9GK74_FAGSY</name>
<dbReference type="EMBL" id="OIVN01002013">
    <property type="protein sequence ID" value="SPC99830.1"/>
    <property type="molecule type" value="Genomic_DNA"/>
</dbReference>
<keyword evidence="1" id="KW-0175">Coiled coil</keyword>
<accession>A0A2N9GK74</accession>
<protein>
    <submittedName>
        <fullName evidence="2">Uncharacterized protein</fullName>
    </submittedName>
</protein>
<reference evidence="2" key="1">
    <citation type="submission" date="2018-02" db="EMBL/GenBank/DDBJ databases">
        <authorList>
            <person name="Cohen D.B."/>
            <person name="Kent A.D."/>
        </authorList>
    </citation>
    <scope>NUCLEOTIDE SEQUENCE</scope>
</reference>
<feature type="coiled-coil region" evidence="1">
    <location>
        <begin position="110"/>
        <end position="144"/>
    </location>
</feature>
<gene>
    <name evidence="2" type="ORF">FSB_LOCUS27712</name>
</gene>
<evidence type="ECO:0000256" key="1">
    <source>
        <dbReference type="SAM" id="Coils"/>
    </source>
</evidence>
<proteinExistence type="predicted"/>
<dbReference type="AlphaFoldDB" id="A0A2N9GK74"/>
<organism evidence="2">
    <name type="scientific">Fagus sylvatica</name>
    <name type="common">Beechnut</name>
    <dbReference type="NCBI Taxonomy" id="28930"/>
    <lineage>
        <taxon>Eukaryota</taxon>
        <taxon>Viridiplantae</taxon>
        <taxon>Streptophyta</taxon>
        <taxon>Embryophyta</taxon>
        <taxon>Tracheophyta</taxon>
        <taxon>Spermatophyta</taxon>
        <taxon>Magnoliopsida</taxon>
        <taxon>eudicotyledons</taxon>
        <taxon>Gunneridae</taxon>
        <taxon>Pentapetalae</taxon>
        <taxon>rosids</taxon>
        <taxon>fabids</taxon>
        <taxon>Fagales</taxon>
        <taxon>Fagaceae</taxon>
        <taxon>Fagus</taxon>
    </lineage>
</organism>
<evidence type="ECO:0000313" key="2">
    <source>
        <dbReference type="EMBL" id="SPC99830.1"/>
    </source>
</evidence>